<gene>
    <name evidence="1" type="ORF">F3J37_18070</name>
</gene>
<comment type="caution">
    <text evidence="1">The sequence shown here is derived from an EMBL/GenBank/DDBJ whole genome shotgun (WGS) entry which is preliminary data.</text>
</comment>
<dbReference type="EMBL" id="VWXC01000013">
    <property type="protein sequence ID" value="NIG20585.1"/>
    <property type="molecule type" value="Genomic_DNA"/>
</dbReference>
<sequence length="122" mass="13312">MKVEKLNELIELADKYDYKPCASHFHNLSVFVGDNASLISDLCKNHQALQQKLDAALDLAGFRGAMIDDLLKGDKSEPVFQVEVSGNHWLNAGPVDNADFTGLPDGINLLYARPAPPTDSTT</sequence>
<reference evidence="1 2" key="1">
    <citation type="journal article" date="2019" name="bioRxiv">
        <title>Bacteria contribute to plant secondary compound degradation in a generalist herbivore system.</title>
        <authorList>
            <person name="Francoeur C.B."/>
            <person name="Khadempour L."/>
            <person name="Moreira-Soto R.D."/>
            <person name="Gotting K."/>
            <person name="Book A.J."/>
            <person name="Pinto-Tomas A.A."/>
            <person name="Keefover-Ring K."/>
            <person name="Currie C.R."/>
        </authorList>
    </citation>
    <scope>NUCLEOTIDE SEQUENCE [LARGE SCALE GENOMIC DNA]</scope>
    <source>
        <strain evidence="1">Al-1710</strain>
    </source>
</reference>
<keyword evidence="2" id="KW-1185">Reference proteome</keyword>
<evidence type="ECO:0000313" key="2">
    <source>
        <dbReference type="Proteomes" id="UP001515780"/>
    </source>
</evidence>
<dbReference type="Proteomes" id="UP001515780">
    <property type="component" value="Unassembled WGS sequence"/>
</dbReference>
<proteinExistence type="predicted"/>
<name>A0ABX0RSI3_9GAMM</name>
<evidence type="ECO:0000313" key="1">
    <source>
        <dbReference type="EMBL" id="NIG20585.1"/>
    </source>
</evidence>
<organism evidence="1 2">
    <name type="scientific">Candidatus Pantoea communis</name>
    <dbReference type="NCBI Taxonomy" id="2608354"/>
    <lineage>
        <taxon>Bacteria</taxon>
        <taxon>Pseudomonadati</taxon>
        <taxon>Pseudomonadota</taxon>
        <taxon>Gammaproteobacteria</taxon>
        <taxon>Enterobacterales</taxon>
        <taxon>Erwiniaceae</taxon>
        <taxon>Pantoea</taxon>
    </lineage>
</organism>
<dbReference type="RefSeq" id="WP_166934928.1">
    <property type="nucleotide sequence ID" value="NZ_VWXC01000013.1"/>
</dbReference>
<accession>A0ABX0RSI3</accession>
<protein>
    <submittedName>
        <fullName evidence="1">Uncharacterized protein</fullName>
    </submittedName>
</protein>